<dbReference type="InterPro" id="IPR001640">
    <property type="entry name" value="Lgt"/>
</dbReference>
<evidence type="ECO:0000256" key="4">
    <source>
        <dbReference type="ARBA" id="ARBA00022989"/>
    </source>
</evidence>
<accession>A0A3B0V2N9</accession>
<feature type="transmembrane region" description="Helical" evidence="6">
    <location>
        <begin position="198"/>
        <end position="216"/>
    </location>
</feature>
<feature type="transmembrane region" description="Helical" evidence="6">
    <location>
        <begin position="90"/>
        <end position="112"/>
    </location>
</feature>
<name>A0A3B0V2N9_9ZZZZ</name>
<dbReference type="HAMAP" id="MF_01147">
    <property type="entry name" value="Lgt"/>
    <property type="match status" value="1"/>
</dbReference>
<keyword evidence="3 6" id="KW-0812">Transmembrane</keyword>
<sequence length="261" mass="29625">MLPYPHIRPVIFSIGPLKVRWYGLMYVLGFSAAYYLVQRRIKRLGLKHLAANFENLNFVLILAVIIGGRLGYVLIYNLPYYLKHPLEILATWHGGMSFHGALLAVIIAGIIFCKKNALDFWQTADLYVVVAPIGLGLGRLGNFINGELYGRVSTVPWAMVFPNGGPLPRHPSELYEMLLEGVVLFLILWRLQDRKMPPGFILAFFLIFYGIFRIFVEFFRQPDPQLGFLFGFLTMGQLLSIIMILGGLVIMLCRRGKEASL</sequence>
<evidence type="ECO:0000256" key="5">
    <source>
        <dbReference type="ARBA" id="ARBA00023136"/>
    </source>
</evidence>
<evidence type="ECO:0000256" key="3">
    <source>
        <dbReference type="ARBA" id="ARBA00022692"/>
    </source>
</evidence>
<gene>
    <name evidence="7" type="ORF">MNBD_DELTA03-1758</name>
</gene>
<evidence type="ECO:0000256" key="1">
    <source>
        <dbReference type="ARBA" id="ARBA00022475"/>
    </source>
</evidence>
<dbReference type="Pfam" id="PF01790">
    <property type="entry name" value="LGT"/>
    <property type="match status" value="1"/>
</dbReference>
<organism evidence="7">
    <name type="scientific">hydrothermal vent metagenome</name>
    <dbReference type="NCBI Taxonomy" id="652676"/>
    <lineage>
        <taxon>unclassified sequences</taxon>
        <taxon>metagenomes</taxon>
        <taxon>ecological metagenomes</taxon>
    </lineage>
</organism>
<proteinExistence type="inferred from homology"/>
<dbReference type="PANTHER" id="PTHR30589">
    <property type="entry name" value="PROLIPOPROTEIN DIACYLGLYCERYL TRANSFERASE"/>
    <property type="match status" value="1"/>
</dbReference>
<dbReference type="AlphaFoldDB" id="A0A3B0V2N9"/>
<dbReference type="PANTHER" id="PTHR30589:SF0">
    <property type="entry name" value="PHOSPHATIDYLGLYCEROL--PROLIPOPROTEIN DIACYLGLYCERYL TRANSFERASE"/>
    <property type="match status" value="1"/>
</dbReference>
<keyword evidence="1" id="KW-1003">Cell membrane</keyword>
<keyword evidence="2 7" id="KW-0808">Transferase</keyword>
<dbReference type="GO" id="GO:0042158">
    <property type="term" value="P:lipoprotein biosynthetic process"/>
    <property type="evidence" value="ECO:0007669"/>
    <property type="project" value="InterPro"/>
</dbReference>
<dbReference type="GO" id="GO:0008961">
    <property type="term" value="F:phosphatidylglycerol-prolipoprotein diacylglyceryl transferase activity"/>
    <property type="evidence" value="ECO:0007669"/>
    <property type="project" value="InterPro"/>
</dbReference>
<dbReference type="NCBIfam" id="TIGR00544">
    <property type="entry name" value="lgt"/>
    <property type="match status" value="1"/>
</dbReference>
<dbReference type="PROSITE" id="PS01311">
    <property type="entry name" value="LGT"/>
    <property type="match status" value="1"/>
</dbReference>
<keyword evidence="7" id="KW-0449">Lipoprotein</keyword>
<evidence type="ECO:0000256" key="2">
    <source>
        <dbReference type="ARBA" id="ARBA00022679"/>
    </source>
</evidence>
<evidence type="ECO:0000313" key="7">
    <source>
        <dbReference type="EMBL" id="VAW34643.1"/>
    </source>
</evidence>
<feature type="transmembrane region" description="Helical" evidence="6">
    <location>
        <begin position="20"/>
        <end position="37"/>
    </location>
</feature>
<evidence type="ECO:0000256" key="6">
    <source>
        <dbReference type="SAM" id="Phobius"/>
    </source>
</evidence>
<dbReference type="GO" id="GO:0005886">
    <property type="term" value="C:plasma membrane"/>
    <property type="evidence" value="ECO:0007669"/>
    <property type="project" value="InterPro"/>
</dbReference>
<feature type="transmembrane region" description="Helical" evidence="6">
    <location>
        <begin position="228"/>
        <end position="253"/>
    </location>
</feature>
<keyword evidence="4 6" id="KW-1133">Transmembrane helix</keyword>
<dbReference type="EMBL" id="UOEX01000099">
    <property type="protein sequence ID" value="VAW34643.1"/>
    <property type="molecule type" value="Genomic_DNA"/>
</dbReference>
<feature type="transmembrane region" description="Helical" evidence="6">
    <location>
        <begin position="58"/>
        <end position="78"/>
    </location>
</feature>
<reference evidence="7" key="1">
    <citation type="submission" date="2018-06" db="EMBL/GenBank/DDBJ databases">
        <authorList>
            <person name="Zhirakovskaya E."/>
        </authorList>
    </citation>
    <scope>NUCLEOTIDE SEQUENCE</scope>
</reference>
<keyword evidence="5 6" id="KW-0472">Membrane</keyword>
<protein>
    <submittedName>
        <fullName evidence="7">Prolipoprotein diacylglyceryl transferase</fullName>
    </submittedName>
</protein>